<evidence type="ECO:0000256" key="3">
    <source>
        <dbReference type="ARBA" id="ARBA00022692"/>
    </source>
</evidence>
<feature type="transmembrane region" description="Helical" evidence="7">
    <location>
        <begin position="124"/>
        <end position="149"/>
    </location>
</feature>
<evidence type="ECO:0000256" key="1">
    <source>
        <dbReference type="ARBA" id="ARBA00004141"/>
    </source>
</evidence>
<dbReference type="Pfam" id="PF02990">
    <property type="entry name" value="EMP70"/>
    <property type="match status" value="1"/>
</dbReference>
<comment type="caution">
    <text evidence="8">The sequence shown here is derived from an EMBL/GenBank/DDBJ whole genome shotgun (WGS) entry which is preliminary data.</text>
</comment>
<keyword evidence="9" id="KW-1185">Reference proteome</keyword>
<feature type="transmembrane region" description="Helical" evidence="7">
    <location>
        <begin position="275"/>
        <end position="295"/>
    </location>
</feature>
<keyword evidence="4" id="KW-0732">Signal</keyword>
<evidence type="ECO:0000256" key="7">
    <source>
        <dbReference type="RuleBase" id="RU363079"/>
    </source>
</evidence>
<proteinExistence type="inferred from homology"/>
<accession>A0AAU9JFL4</accession>
<feature type="transmembrane region" description="Helical" evidence="7">
    <location>
        <begin position="205"/>
        <end position="223"/>
    </location>
</feature>
<feature type="transmembrane region" description="Helical" evidence="7">
    <location>
        <begin position="307"/>
        <end position="333"/>
    </location>
</feature>
<feature type="transmembrane region" description="Helical" evidence="7">
    <location>
        <begin position="155"/>
        <end position="176"/>
    </location>
</feature>
<sequence length="344" mass="38901">MVEPINWSSILALFSFLSTLSCISFIYLYLKLKSFNANIIPQDEYPKEISPSLPLPKFPNYFISLIGSGSQFLLLTYFLSILLATISVSSKFLIVAGLLFFMISCFISGYISGSFQQYLNQKNWLQNIIFSSANFYGTSILLVSLLSLISSNLPSISRLILLLVLLMIISMPITFYGQIYGKNYTNCCPHLANNTNIKAELPKPINWYAIMSTFLIIYIQVYIISNSSWTFYIGIYHSICFVSFTLTLLFEILSQFIVTYYVIASKNPYSMWTSFLQGAAKGVFLFLFLAISTISSTLGFEEIILNLAYLLIVCWGVFLTLGSLGVLSSFFIYQHLMSKIKLTV</sequence>
<dbReference type="EMBL" id="CAJZBQ010000039">
    <property type="protein sequence ID" value="CAG9325704.1"/>
    <property type="molecule type" value="Genomic_DNA"/>
</dbReference>
<evidence type="ECO:0000256" key="4">
    <source>
        <dbReference type="ARBA" id="ARBA00022729"/>
    </source>
</evidence>
<feature type="transmembrane region" description="Helical" evidence="7">
    <location>
        <begin position="6"/>
        <end position="30"/>
    </location>
</feature>
<dbReference type="GO" id="GO:0072657">
    <property type="term" value="P:protein localization to membrane"/>
    <property type="evidence" value="ECO:0007669"/>
    <property type="project" value="TreeGrafter"/>
</dbReference>
<feature type="transmembrane region" description="Helical" evidence="7">
    <location>
        <begin position="92"/>
        <end position="112"/>
    </location>
</feature>
<dbReference type="GO" id="GO:0016020">
    <property type="term" value="C:membrane"/>
    <property type="evidence" value="ECO:0007669"/>
    <property type="project" value="UniProtKB-SubCell"/>
</dbReference>
<dbReference type="InterPro" id="IPR004240">
    <property type="entry name" value="EMP70"/>
</dbReference>
<dbReference type="PANTHER" id="PTHR10766">
    <property type="entry name" value="TRANSMEMBRANE 9 SUPERFAMILY PROTEIN"/>
    <property type="match status" value="1"/>
</dbReference>
<keyword evidence="6 7" id="KW-0472">Membrane</keyword>
<evidence type="ECO:0000313" key="8">
    <source>
        <dbReference type="EMBL" id="CAG9325704.1"/>
    </source>
</evidence>
<feature type="transmembrane region" description="Helical" evidence="7">
    <location>
        <begin position="61"/>
        <end position="86"/>
    </location>
</feature>
<comment type="subcellular location">
    <subcellularLocation>
        <location evidence="1">Membrane</location>
        <topology evidence="1">Multi-pass membrane protein</topology>
    </subcellularLocation>
</comment>
<gene>
    <name evidence="8" type="ORF">BSTOLATCC_MIC39499</name>
</gene>
<evidence type="ECO:0000256" key="5">
    <source>
        <dbReference type="ARBA" id="ARBA00022989"/>
    </source>
</evidence>
<evidence type="ECO:0000256" key="6">
    <source>
        <dbReference type="ARBA" id="ARBA00023136"/>
    </source>
</evidence>
<organism evidence="8 9">
    <name type="scientific">Blepharisma stoltei</name>
    <dbReference type="NCBI Taxonomy" id="1481888"/>
    <lineage>
        <taxon>Eukaryota</taxon>
        <taxon>Sar</taxon>
        <taxon>Alveolata</taxon>
        <taxon>Ciliophora</taxon>
        <taxon>Postciliodesmatophora</taxon>
        <taxon>Heterotrichea</taxon>
        <taxon>Heterotrichida</taxon>
        <taxon>Blepharismidae</taxon>
        <taxon>Blepharisma</taxon>
    </lineage>
</organism>
<evidence type="ECO:0000313" key="9">
    <source>
        <dbReference type="Proteomes" id="UP001162131"/>
    </source>
</evidence>
<reference evidence="8" key="1">
    <citation type="submission" date="2021-09" db="EMBL/GenBank/DDBJ databases">
        <authorList>
            <consortium name="AG Swart"/>
            <person name="Singh M."/>
            <person name="Singh A."/>
            <person name="Seah K."/>
            <person name="Emmerich C."/>
        </authorList>
    </citation>
    <scope>NUCLEOTIDE SEQUENCE</scope>
    <source>
        <strain evidence="8">ATCC30299</strain>
    </source>
</reference>
<keyword evidence="5 7" id="KW-1133">Transmembrane helix</keyword>
<evidence type="ECO:0000256" key="2">
    <source>
        <dbReference type="ARBA" id="ARBA00005227"/>
    </source>
</evidence>
<dbReference type="Proteomes" id="UP001162131">
    <property type="component" value="Unassembled WGS sequence"/>
</dbReference>
<keyword evidence="3 7" id="KW-0812">Transmembrane</keyword>
<feature type="transmembrane region" description="Helical" evidence="7">
    <location>
        <begin position="235"/>
        <end position="263"/>
    </location>
</feature>
<protein>
    <recommendedName>
        <fullName evidence="7">Transmembrane 9 superfamily member</fullName>
    </recommendedName>
</protein>
<dbReference type="AlphaFoldDB" id="A0AAU9JFL4"/>
<name>A0AAU9JFL4_9CILI</name>
<comment type="similarity">
    <text evidence="2 7">Belongs to the nonaspanin (TM9SF) (TC 9.A.2) family.</text>
</comment>